<protein>
    <submittedName>
        <fullName evidence="1">(raccoon dog) hypothetical protein</fullName>
    </submittedName>
</protein>
<dbReference type="AlphaFoldDB" id="A0A811Z5A4"/>
<keyword evidence="2" id="KW-1185">Reference proteome</keyword>
<name>A0A811Z5A4_NYCPR</name>
<accession>A0A811Z5A4</accession>
<evidence type="ECO:0000313" key="2">
    <source>
        <dbReference type="Proteomes" id="UP000645828"/>
    </source>
</evidence>
<reference evidence="1" key="1">
    <citation type="submission" date="2020-12" db="EMBL/GenBank/DDBJ databases">
        <authorList>
            <consortium name="Molecular Ecology Group"/>
        </authorList>
    </citation>
    <scope>NUCLEOTIDE SEQUENCE</scope>
    <source>
        <strain evidence="1">TBG_1078</strain>
    </source>
</reference>
<evidence type="ECO:0000313" key="1">
    <source>
        <dbReference type="EMBL" id="CAD7681989.1"/>
    </source>
</evidence>
<dbReference type="EMBL" id="CAJHUB010000754">
    <property type="protein sequence ID" value="CAD7681989.1"/>
    <property type="molecule type" value="Genomic_DNA"/>
</dbReference>
<gene>
    <name evidence="1" type="ORF">NYPRO_LOCUS14780</name>
</gene>
<sequence length="277" mass="29240">MALARAGAPAWPAVLSLGRAQWRLLCVRAQAGGGGGGARALAETRTREPRLVSDPGVVAGCVAWRCANGDLFGLLVFRLSLRAPPGFLSQRLGGVGVCVRARERGAARGGVAFARGNGGGRLCVGLGGWAALRPTSGRERVPGWLGPGKEDGMASCSSRASFRRPFLSGSVSAGAMACWVPRRRRPRFRSGKFCDAEDFGEEWGEGEGVMGPCVRVFSDSTDDACNLTVSVLSFFNRRLNVTSVTSILCDLVFCGFLKKVSLLTQFFPLVLLAVVSG</sequence>
<proteinExistence type="predicted"/>
<comment type="caution">
    <text evidence="1">The sequence shown here is derived from an EMBL/GenBank/DDBJ whole genome shotgun (WGS) entry which is preliminary data.</text>
</comment>
<organism evidence="1 2">
    <name type="scientific">Nyctereutes procyonoides</name>
    <name type="common">Raccoon dog</name>
    <name type="synonym">Canis procyonoides</name>
    <dbReference type="NCBI Taxonomy" id="34880"/>
    <lineage>
        <taxon>Eukaryota</taxon>
        <taxon>Metazoa</taxon>
        <taxon>Chordata</taxon>
        <taxon>Craniata</taxon>
        <taxon>Vertebrata</taxon>
        <taxon>Euteleostomi</taxon>
        <taxon>Mammalia</taxon>
        <taxon>Eutheria</taxon>
        <taxon>Laurasiatheria</taxon>
        <taxon>Carnivora</taxon>
        <taxon>Caniformia</taxon>
        <taxon>Canidae</taxon>
        <taxon>Nyctereutes</taxon>
    </lineage>
</organism>
<dbReference type="Proteomes" id="UP000645828">
    <property type="component" value="Unassembled WGS sequence"/>
</dbReference>